<evidence type="ECO:0000313" key="3">
    <source>
        <dbReference type="Proteomes" id="UP000238532"/>
    </source>
</evidence>
<name>A0A2S9RQ98_HAEIF</name>
<feature type="coiled-coil region" evidence="1">
    <location>
        <begin position="1"/>
        <end position="35"/>
    </location>
</feature>
<evidence type="ECO:0008006" key="4">
    <source>
        <dbReference type="Google" id="ProtNLM"/>
    </source>
</evidence>
<evidence type="ECO:0000256" key="1">
    <source>
        <dbReference type="SAM" id="Coils"/>
    </source>
</evidence>
<organism evidence="2 3">
    <name type="scientific">Haemophilus influenzae</name>
    <dbReference type="NCBI Taxonomy" id="727"/>
    <lineage>
        <taxon>Bacteria</taxon>
        <taxon>Pseudomonadati</taxon>
        <taxon>Pseudomonadota</taxon>
        <taxon>Gammaproteobacteria</taxon>
        <taxon>Pasteurellales</taxon>
        <taxon>Pasteurellaceae</taxon>
        <taxon>Haemophilus</taxon>
    </lineage>
</organism>
<keyword evidence="1" id="KW-0175">Coiled coil</keyword>
<accession>A0A2S9RQ98</accession>
<protein>
    <recommendedName>
        <fullName evidence="4">DNA-binding protein</fullName>
    </recommendedName>
</protein>
<sequence length="92" mass="10483">MEKQTETTEFLLNELESLKARVQAIENQDAQADQIWTPHDIAAYAKVSYGYVIQTLIKLPGFPTKLGDSRPRAPKKYRAAEVIAFFKNRNKA</sequence>
<reference evidence="2 3" key="1">
    <citation type="submission" date="2017-04" db="EMBL/GenBank/DDBJ databases">
        <title>Haemophilus influenzae in COPD genome sequencing project.</title>
        <authorList>
            <person name="Murphy T.F."/>
            <person name="Kong Y."/>
            <person name="Nadendla S."/>
            <person name="Tettelin H."/>
            <person name="Pettigrew M."/>
        </authorList>
    </citation>
    <scope>NUCLEOTIDE SEQUENCE [LARGE SCALE GENOMIC DNA]</scope>
    <source>
        <strain evidence="2 3">56P127H1</strain>
    </source>
</reference>
<dbReference type="AlphaFoldDB" id="A0A2S9RQ98"/>
<evidence type="ECO:0000313" key="2">
    <source>
        <dbReference type="EMBL" id="PRJ62371.1"/>
    </source>
</evidence>
<comment type="caution">
    <text evidence="2">The sequence shown here is derived from an EMBL/GenBank/DDBJ whole genome shotgun (WGS) entry which is preliminary data.</text>
</comment>
<gene>
    <name evidence="2" type="ORF">BV102_01140</name>
</gene>
<dbReference type="EMBL" id="NEBY01000175">
    <property type="protein sequence ID" value="PRJ62371.1"/>
    <property type="molecule type" value="Genomic_DNA"/>
</dbReference>
<dbReference type="RefSeq" id="WP_105879074.1">
    <property type="nucleotide sequence ID" value="NZ_CP135761.1"/>
</dbReference>
<dbReference type="Proteomes" id="UP000238532">
    <property type="component" value="Unassembled WGS sequence"/>
</dbReference>
<proteinExistence type="predicted"/>